<proteinExistence type="inferred from homology"/>
<dbReference type="AlphaFoldDB" id="A0A212LVK3"/>
<evidence type="ECO:0000256" key="1">
    <source>
        <dbReference type="ARBA" id="ARBA00005709"/>
    </source>
</evidence>
<comment type="subcellular location">
    <subcellularLocation>
        <location evidence="4">Secreted</location>
    </subcellularLocation>
    <subcellularLocation>
        <location evidence="4">Bacterial flagellum</location>
    </subcellularLocation>
</comment>
<dbReference type="SUPFAM" id="SSF64518">
    <property type="entry name" value="Phase 1 flagellin"/>
    <property type="match status" value="1"/>
</dbReference>
<feature type="domain" description="Flagellin C-terminal" evidence="6">
    <location>
        <begin position="330"/>
        <end position="415"/>
    </location>
</feature>
<dbReference type="EMBL" id="FMJE01000004">
    <property type="protein sequence ID" value="SCM81655.1"/>
    <property type="molecule type" value="Genomic_DNA"/>
</dbReference>
<evidence type="ECO:0000259" key="5">
    <source>
        <dbReference type="Pfam" id="PF00669"/>
    </source>
</evidence>
<dbReference type="GO" id="GO:0009288">
    <property type="term" value="C:bacterial-type flagellum"/>
    <property type="evidence" value="ECO:0007669"/>
    <property type="project" value="UniProtKB-SubCell"/>
</dbReference>
<dbReference type="Gene3D" id="1.20.1330.10">
    <property type="entry name" value="f41 fragment of flagellin, N-terminal domain"/>
    <property type="match status" value="1"/>
</dbReference>
<keyword evidence="3 4" id="KW-0975">Bacterial flagellum</keyword>
<dbReference type="Gene3D" id="6.10.10.10">
    <property type="entry name" value="Flagellar export chaperone, C-terminal domain"/>
    <property type="match status" value="1"/>
</dbReference>
<evidence type="ECO:0000256" key="3">
    <source>
        <dbReference type="ARBA" id="ARBA00023143"/>
    </source>
</evidence>
<sequence>MGMVINHNLSALNTFNKLNTNNTLMNNSLEKLSSGYRINSAADDAAGLAISEKMRGQIRGLDQASANAQDSISMVQTAEGALNETTDILQRMRELAVQSASDTNTDDDRTNIQDEMNALVTEINRIASTTEFNTKKLLDGSMSTKITARANIQSNAAITDAGSALSATSSVLTDLTDTAGNSLGIKEDDTVTVSYMKNGELVSTDVTVTATTDLAALAGADFGLSVDTDGNLLATASADGTAAAVYGLTITVSSTDTEGNVSVNTKATNALSAFTQTQSAKDDSVEGTATVLIGANTGQSINISIDNMNAQSLGVNGLDVSSQKAADIAISVIDTATGTVSSMRSKLGAIQNRLEHTINNLTTSSENLTAAESRIRDVDMASEMANYTKLSVLNQAATAMLAKANAQPQQVLTLLQG</sequence>
<comment type="function">
    <text evidence="4">Flagellin is the subunit protein which polymerizes to form the filaments of bacterial flagella.</text>
</comment>
<comment type="similarity">
    <text evidence="1 4">Belongs to the bacterial flagellin family.</text>
</comment>
<dbReference type="Pfam" id="PF00700">
    <property type="entry name" value="Flagellin_C"/>
    <property type="match status" value="1"/>
</dbReference>
<dbReference type="PRINTS" id="PR00207">
    <property type="entry name" value="FLAGELLIN"/>
</dbReference>
<evidence type="ECO:0000259" key="6">
    <source>
        <dbReference type="Pfam" id="PF00700"/>
    </source>
</evidence>
<evidence type="ECO:0000313" key="7">
    <source>
        <dbReference type="EMBL" id="SCM81655.1"/>
    </source>
</evidence>
<dbReference type="GO" id="GO:0005198">
    <property type="term" value="F:structural molecule activity"/>
    <property type="evidence" value="ECO:0007669"/>
    <property type="project" value="UniProtKB-UniRule"/>
</dbReference>
<accession>A0A212LVK3</accession>
<keyword evidence="7" id="KW-0282">Flagellum</keyword>
<reference evidence="7" key="1">
    <citation type="submission" date="2016-08" db="EMBL/GenBank/DDBJ databases">
        <authorList>
            <person name="Seilhamer J.J."/>
        </authorList>
    </citation>
    <scope>NUCLEOTIDE SEQUENCE</scope>
    <source>
        <strain evidence="7">86</strain>
    </source>
</reference>
<dbReference type="PANTHER" id="PTHR42792:SF2">
    <property type="entry name" value="FLAGELLIN"/>
    <property type="match status" value="1"/>
</dbReference>
<dbReference type="Gene3D" id="3.30.70.2120">
    <property type="match status" value="1"/>
</dbReference>
<feature type="domain" description="Flagellin N-terminal" evidence="5">
    <location>
        <begin position="5"/>
        <end position="141"/>
    </location>
</feature>
<keyword evidence="7" id="KW-0969">Cilium</keyword>
<dbReference type="InterPro" id="IPR001492">
    <property type="entry name" value="Flagellin"/>
</dbReference>
<organism evidence="7">
    <name type="scientific">uncultured Sporomusa sp</name>
    <dbReference type="NCBI Taxonomy" id="307249"/>
    <lineage>
        <taxon>Bacteria</taxon>
        <taxon>Bacillati</taxon>
        <taxon>Bacillota</taxon>
        <taxon>Negativicutes</taxon>
        <taxon>Selenomonadales</taxon>
        <taxon>Sporomusaceae</taxon>
        <taxon>Sporomusa</taxon>
        <taxon>environmental samples</taxon>
    </lineage>
</organism>
<dbReference type="InterPro" id="IPR042187">
    <property type="entry name" value="Flagellin_C_sub2"/>
</dbReference>
<gene>
    <name evidence="7" type="primary">fla</name>
    <name evidence="7" type="ORF">KL86SPO_40139</name>
</gene>
<keyword evidence="7" id="KW-0966">Cell projection</keyword>
<evidence type="ECO:0000256" key="4">
    <source>
        <dbReference type="RuleBase" id="RU362073"/>
    </source>
</evidence>
<dbReference type="GO" id="GO:0005576">
    <property type="term" value="C:extracellular region"/>
    <property type="evidence" value="ECO:0007669"/>
    <property type="project" value="UniProtKB-SubCell"/>
</dbReference>
<dbReference type="RefSeq" id="WP_288184621.1">
    <property type="nucleotide sequence ID" value="NZ_LT608335.1"/>
</dbReference>
<dbReference type="InterPro" id="IPR046358">
    <property type="entry name" value="Flagellin_C"/>
</dbReference>
<name>A0A212LVK3_9FIRM</name>
<keyword evidence="4" id="KW-0964">Secreted</keyword>
<evidence type="ECO:0000256" key="2">
    <source>
        <dbReference type="ARBA" id="ARBA00020110"/>
    </source>
</evidence>
<dbReference type="Pfam" id="PF00669">
    <property type="entry name" value="Flagellin_N"/>
    <property type="match status" value="1"/>
</dbReference>
<dbReference type="PANTHER" id="PTHR42792">
    <property type="entry name" value="FLAGELLIN"/>
    <property type="match status" value="1"/>
</dbReference>
<protein>
    <recommendedName>
        <fullName evidence="2 4">Flagellin</fullName>
    </recommendedName>
</protein>
<dbReference type="InterPro" id="IPR001029">
    <property type="entry name" value="Flagellin_N"/>
</dbReference>